<dbReference type="GO" id="GO:0007095">
    <property type="term" value="P:mitotic G2 DNA damage checkpoint signaling"/>
    <property type="evidence" value="ECO:0007669"/>
    <property type="project" value="TreeGrafter"/>
</dbReference>
<dbReference type="PANTHER" id="PTHR13561">
    <property type="entry name" value="DNA REPLICATION REGULATOR DPB11-RELATED"/>
    <property type="match status" value="1"/>
</dbReference>
<reference evidence="4" key="1">
    <citation type="submission" date="2014-09" db="EMBL/GenBank/DDBJ databases">
        <authorList>
            <person name="Magalhaes I.L.F."/>
            <person name="Oliveira U."/>
            <person name="Santos F.R."/>
            <person name="Vidigal T.H.D.A."/>
            <person name="Brescovit A.D."/>
            <person name="Santos A.J."/>
        </authorList>
    </citation>
    <scope>NUCLEOTIDE SEQUENCE</scope>
    <source>
        <tissue evidence="4">Shoot tissue taken approximately 20 cm above the soil surface</tissue>
    </source>
</reference>
<dbReference type="AlphaFoldDB" id="A0A0A9DVV1"/>
<accession>A0A0A9DVV1</accession>
<dbReference type="SMART" id="SM00292">
    <property type="entry name" value="BRCT"/>
    <property type="match status" value="1"/>
</dbReference>
<keyword evidence="1" id="KW-0677">Repeat</keyword>
<name>A0A0A9DVV1_ARUDO</name>
<dbReference type="GO" id="GO:0006270">
    <property type="term" value="P:DNA replication initiation"/>
    <property type="evidence" value="ECO:0007669"/>
    <property type="project" value="TreeGrafter"/>
</dbReference>
<sequence>MQVDSHVAEDSEAENDLYLSNCRISLVGFEEKELLRLIMMIRNGGGSRHILLSEKLTHIILGAPTEDEKKEVRRLAAWGVINIVKVTWLEDCNRAKKEVKVSSSHVATGLLSKEFSHVCMQKSADTRESKLAKSSFGIFHVSTVNGSHDKQLEKDMSSERKPARGKHENNINKTRTATRSAKSSEQNGVVSIGEYHPPFQVPSEMNSGSSRSSNIFKGRTFVFSKSFSHVKGC</sequence>
<feature type="compositionally biased region" description="Polar residues" evidence="2">
    <location>
        <begin position="171"/>
        <end position="189"/>
    </location>
</feature>
<dbReference type="SUPFAM" id="SSF52113">
    <property type="entry name" value="BRCT domain"/>
    <property type="match status" value="1"/>
</dbReference>
<dbReference type="Gene3D" id="3.40.50.10190">
    <property type="entry name" value="BRCT domain"/>
    <property type="match status" value="1"/>
</dbReference>
<evidence type="ECO:0000313" key="4">
    <source>
        <dbReference type="EMBL" id="JAD90828.1"/>
    </source>
</evidence>
<evidence type="ECO:0000259" key="3">
    <source>
        <dbReference type="PROSITE" id="PS50172"/>
    </source>
</evidence>
<dbReference type="PROSITE" id="PS50172">
    <property type="entry name" value="BRCT"/>
    <property type="match status" value="1"/>
</dbReference>
<dbReference type="InterPro" id="IPR001357">
    <property type="entry name" value="BRCT_dom"/>
</dbReference>
<organism evidence="4">
    <name type="scientific">Arundo donax</name>
    <name type="common">Giant reed</name>
    <name type="synonym">Donax arundinaceus</name>
    <dbReference type="NCBI Taxonomy" id="35708"/>
    <lineage>
        <taxon>Eukaryota</taxon>
        <taxon>Viridiplantae</taxon>
        <taxon>Streptophyta</taxon>
        <taxon>Embryophyta</taxon>
        <taxon>Tracheophyta</taxon>
        <taxon>Spermatophyta</taxon>
        <taxon>Magnoliopsida</taxon>
        <taxon>Liliopsida</taxon>
        <taxon>Poales</taxon>
        <taxon>Poaceae</taxon>
        <taxon>PACMAD clade</taxon>
        <taxon>Arundinoideae</taxon>
        <taxon>Arundineae</taxon>
        <taxon>Arundo</taxon>
    </lineage>
</organism>
<proteinExistence type="predicted"/>
<dbReference type="GO" id="GO:0033314">
    <property type="term" value="P:mitotic DNA replication checkpoint signaling"/>
    <property type="evidence" value="ECO:0007669"/>
    <property type="project" value="TreeGrafter"/>
</dbReference>
<protein>
    <recommendedName>
        <fullName evidence="3">BRCT domain-containing protein</fullName>
    </recommendedName>
</protein>
<dbReference type="FunFam" id="3.40.50.10190:FF:000052">
    <property type="entry name" value="Transcription coactivator"/>
    <property type="match status" value="1"/>
</dbReference>
<feature type="region of interest" description="Disordered" evidence="2">
    <location>
        <begin position="148"/>
        <end position="212"/>
    </location>
</feature>
<evidence type="ECO:0000256" key="1">
    <source>
        <dbReference type="ARBA" id="ARBA00022737"/>
    </source>
</evidence>
<reference evidence="4" key="2">
    <citation type="journal article" date="2015" name="Data Brief">
        <title>Shoot transcriptome of the giant reed, Arundo donax.</title>
        <authorList>
            <person name="Barrero R.A."/>
            <person name="Guerrero F.D."/>
            <person name="Moolhuijzen P."/>
            <person name="Goolsby J.A."/>
            <person name="Tidwell J."/>
            <person name="Bellgard S.E."/>
            <person name="Bellgard M.I."/>
        </authorList>
    </citation>
    <scope>NUCLEOTIDE SEQUENCE</scope>
    <source>
        <tissue evidence="4">Shoot tissue taken approximately 20 cm above the soil surface</tissue>
    </source>
</reference>
<feature type="domain" description="BRCT" evidence="3">
    <location>
        <begin position="14"/>
        <end position="106"/>
    </location>
</feature>
<evidence type="ECO:0000256" key="2">
    <source>
        <dbReference type="SAM" id="MobiDB-lite"/>
    </source>
</evidence>
<dbReference type="InterPro" id="IPR036420">
    <property type="entry name" value="BRCT_dom_sf"/>
</dbReference>
<feature type="compositionally biased region" description="Basic and acidic residues" evidence="2">
    <location>
        <begin position="148"/>
        <end position="170"/>
    </location>
</feature>
<dbReference type="EMBL" id="GBRH01207067">
    <property type="protein sequence ID" value="JAD90828.1"/>
    <property type="molecule type" value="Transcribed_RNA"/>
</dbReference>
<dbReference type="Pfam" id="PF00533">
    <property type="entry name" value="BRCT"/>
    <property type="match status" value="1"/>
</dbReference>
<dbReference type="PANTHER" id="PTHR13561:SF20">
    <property type="entry name" value="DNA TOPOISOMERASE 2-BINDING PROTEIN 1"/>
    <property type="match status" value="1"/>
</dbReference>
<feature type="compositionally biased region" description="Low complexity" evidence="2">
    <location>
        <begin position="203"/>
        <end position="212"/>
    </location>
</feature>